<dbReference type="Pfam" id="PF02518">
    <property type="entry name" value="HATPase_c"/>
    <property type="match status" value="1"/>
</dbReference>
<evidence type="ECO:0000256" key="10">
    <source>
        <dbReference type="ARBA" id="ARBA00022840"/>
    </source>
</evidence>
<evidence type="ECO:0000256" key="8">
    <source>
        <dbReference type="ARBA" id="ARBA00022741"/>
    </source>
</evidence>
<keyword evidence="8" id="KW-0547">Nucleotide-binding</keyword>
<feature type="region of interest" description="Disordered" evidence="15">
    <location>
        <begin position="569"/>
        <end position="598"/>
    </location>
</feature>
<accession>A0A916QEF3</accession>
<reference evidence="18" key="2">
    <citation type="journal article" date="2021" name="Data Brief">
        <title>Draft genome sequence data of the facultative, thermophilic, xylanolytic bacterium Paenibacillus sp. strain DA-C8.</title>
        <authorList>
            <person name="Chhe C."/>
            <person name="Uke A."/>
            <person name="Baramee S."/>
            <person name="Ungkulpasvich U."/>
            <person name="Tachaapaikoon C."/>
            <person name="Pason P."/>
            <person name="Waeonukul R."/>
            <person name="Ratanakhanokchai K."/>
            <person name="Kosugi A."/>
        </authorList>
    </citation>
    <scope>NUCLEOTIDE SEQUENCE</scope>
    <source>
        <strain evidence="18">DA-C8</strain>
    </source>
</reference>
<evidence type="ECO:0000256" key="9">
    <source>
        <dbReference type="ARBA" id="ARBA00022777"/>
    </source>
</evidence>
<keyword evidence="10" id="KW-0067">ATP-binding</keyword>
<sequence>MGMLVKKWTARNTLRKQIFLGFMLAMVIVLSAVGVFVYHQVSNMLLDNAERHIQQTAAQAMGKLEVLLNQVSTFTTQVVTNAVVQDAFEQEADGRRLSFEGRQTLQQVVRSIEAYMSGVRSVELYTEDYRRLMPLTDDQLDSRVPKAWIRRVDEAKGQLVWLDLDPRYPDVVLAMRRVRLMDRSFSYSGYVLVQMEKRYFQLKDVEMAGDYGGREYMALMNEQGQVITADFPLSDDEARRLLSEQETISLADGEYLAVRQRSPATGWNIVILTPVAYSTESLSVLRTVVIVSVVVGTVIFFIVTYILSGMISRPILDLIKAMRTARFGALRQISVSSSMMEINELNYTYNEMVRSLKELNEKVYQKEILQSRTELKALQAQINPHFLFNTLEAFYWALEDKGEEELAKIVVAMSGLFRYVISRKDEDVWVTIGDELDHAERYLTIMKMRMMDKLSWQIEVDEPIRRVPIPKLLIQPLVENAILHGVEQRLEPGTVILRVKADQRPGCSRIEVLDDGPGMDEEAIKRLDEAMDRGALSDQPGKGTGMGLVNVERRLKLYYGSSTDGLTIQSQPGKGTKVAFVIPNQRGGGTDEDDSDRG</sequence>
<dbReference type="InterPro" id="IPR036890">
    <property type="entry name" value="HATPase_C_sf"/>
</dbReference>
<keyword evidence="13 16" id="KW-0472">Membrane</keyword>
<dbReference type="SUPFAM" id="SSF55874">
    <property type="entry name" value="ATPase domain of HSP90 chaperone/DNA topoisomerase II/histidine kinase"/>
    <property type="match status" value="1"/>
</dbReference>
<feature type="coiled-coil region" evidence="14">
    <location>
        <begin position="342"/>
        <end position="381"/>
    </location>
</feature>
<dbReference type="InterPro" id="IPR010559">
    <property type="entry name" value="Sig_transdc_His_kin_internal"/>
</dbReference>
<reference evidence="18" key="1">
    <citation type="submission" date="2020-08" db="EMBL/GenBank/DDBJ databases">
        <authorList>
            <person name="Uke A."/>
            <person name="Chhe C."/>
            <person name="Baramee S."/>
            <person name="Kosugi A."/>
        </authorList>
    </citation>
    <scope>NUCLEOTIDE SEQUENCE</scope>
    <source>
        <strain evidence="18">DA-C8</strain>
    </source>
</reference>
<keyword evidence="5" id="KW-0597">Phosphoprotein</keyword>
<evidence type="ECO:0000256" key="15">
    <source>
        <dbReference type="SAM" id="MobiDB-lite"/>
    </source>
</evidence>
<dbReference type="GO" id="GO:0000155">
    <property type="term" value="F:phosphorelay sensor kinase activity"/>
    <property type="evidence" value="ECO:0007669"/>
    <property type="project" value="InterPro"/>
</dbReference>
<dbReference type="InterPro" id="IPR004358">
    <property type="entry name" value="Sig_transdc_His_kin-like_C"/>
</dbReference>
<evidence type="ECO:0000256" key="7">
    <source>
        <dbReference type="ARBA" id="ARBA00022692"/>
    </source>
</evidence>
<evidence type="ECO:0000256" key="16">
    <source>
        <dbReference type="SAM" id="Phobius"/>
    </source>
</evidence>
<comment type="caution">
    <text evidence="18">The sequence shown here is derived from an EMBL/GenBank/DDBJ whole genome shotgun (WGS) entry which is preliminary data.</text>
</comment>
<dbReference type="InterPro" id="IPR003594">
    <property type="entry name" value="HATPase_dom"/>
</dbReference>
<dbReference type="Proteomes" id="UP000654993">
    <property type="component" value="Unassembled WGS sequence"/>
</dbReference>
<dbReference type="GO" id="GO:0005524">
    <property type="term" value="F:ATP binding"/>
    <property type="evidence" value="ECO:0007669"/>
    <property type="project" value="UniProtKB-KW"/>
</dbReference>
<dbReference type="PROSITE" id="PS50109">
    <property type="entry name" value="HIS_KIN"/>
    <property type="match status" value="1"/>
</dbReference>
<dbReference type="RefSeq" id="WP_242457572.1">
    <property type="nucleotide sequence ID" value="NZ_BMAQ01000039.1"/>
</dbReference>
<dbReference type="PANTHER" id="PTHR34220">
    <property type="entry name" value="SENSOR HISTIDINE KINASE YPDA"/>
    <property type="match status" value="1"/>
</dbReference>
<dbReference type="Pfam" id="PF06580">
    <property type="entry name" value="His_kinase"/>
    <property type="match status" value="1"/>
</dbReference>
<organism evidence="18 19">
    <name type="scientific">Insulibacter thermoxylanivorax</name>
    <dbReference type="NCBI Taxonomy" id="2749268"/>
    <lineage>
        <taxon>Bacteria</taxon>
        <taxon>Bacillati</taxon>
        <taxon>Bacillota</taxon>
        <taxon>Bacilli</taxon>
        <taxon>Bacillales</taxon>
        <taxon>Paenibacillaceae</taxon>
        <taxon>Insulibacter</taxon>
    </lineage>
</organism>
<dbReference type="InterPro" id="IPR005467">
    <property type="entry name" value="His_kinase_dom"/>
</dbReference>
<feature type="domain" description="Histidine kinase" evidence="17">
    <location>
        <begin position="473"/>
        <end position="586"/>
    </location>
</feature>
<dbReference type="SMART" id="SM00387">
    <property type="entry name" value="HATPase_c"/>
    <property type="match status" value="1"/>
</dbReference>
<name>A0A916QEF3_9BACL</name>
<feature type="transmembrane region" description="Helical" evidence="16">
    <location>
        <begin position="20"/>
        <end position="38"/>
    </location>
</feature>
<dbReference type="PRINTS" id="PR00344">
    <property type="entry name" value="BCTRLSENSOR"/>
</dbReference>
<keyword evidence="4" id="KW-1003">Cell membrane</keyword>
<dbReference type="Gene3D" id="6.10.340.10">
    <property type="match status" value="1"/>
</dbReference>
<evidence type="ECO:0000313" key="18">
    <source>
        <dbReference type="EMBL" id="GFR39251.1"/>
    </source>
</evidence>
<comment type="subcellular location">
    <subcellularLocation>
        <location evidence="2">Cell membrane</location>
        <topology evidence="2">Multi-pass membrane protein</topology>
    </subcellularLocation>
</comment>
<keyword evidence="7 16" id="KW-0812">Transmembrane</keyword>
<evidence type="ECO:0000256" key="2">
    <source>
        <dbReference type="ARBA" id="ARBA00004651"/>
    </source>
</evidence>
<keyword evidence="19" id="KW-1185">Reference proteome</keyword>
<evidence type="ECO:0000259" key="17">
    <source>
        <dbReference type="PROSITE" id="PS50109"/>
    </source>
</evidence>
<keyword evidence="14" id="KW-0175">Coiled coil</keyword>
<evidence type="ECO:0000256" key="1">
    <source>
        <dbReference type="ARBA" id="ARBA00000085"/>
    </source>
</evidence>
<dbReference type="EC" id="2.7.13.3" evidence="3"/>
<evidence type="ECO:0000256" key="4">
    <source>
        <dbReference type="ARBA" id="ARBA00022475"/>
    </source>
</evidence>
<comment type="catalytic activity">
    <reaction evidence="1">
        <text>ATP + protein L-histidine = ADP + protein N-phospho-L-histidine.</text>
        <dbReference type="EC" id="2.7.13.3"/>
    </reaction>
</comment>
<dbReference type="InterPro" id="IPR050640">
    <property type="entry name" value="Bact_2-comp_sensor_kinase"/>
</dbReference>
<dbReference type="AlphaFoldDB" id="A0A916QEF3"/>
<gene>
    <name evidence="18" type="ORF">PRECH8_25470</name>
</gene>
<dbReference type="Gene3D" id="3.30.565.10">
    <property type="entry name" value="Histidine kinase-like ATPase, C-terminal domain"/>
    <property type="match status" value="1"/>
</dbReference>
<keyword evidence="11 16" id="KW-1133">Transmembrane helix</keyword>
<dbReference type="PANTHER" id="PTHR34220:SF11">
    <property type="entry name" value="SENSOR PROTEIN KINASE HPTS"/>
    <property type="match status" value="1"/>
</dbReference>
<evidence type="ECO:0000256" key="12">
    <source>
        <dbReference type="ARBA" id="ARBA00023012"/>
    </source>
</evidence>
<evidence type="ECO:0000256" key="13">
    <source>
        <dbReference type="ARBA" id="ARBA00023136"/>
    </source>
</evidence>
<evidence type="ECO:0000256" key="11">
    <source>
        <dbReference type="ARBA" id="ARBA00022989"/>
    </source>
</evidence>
<evidence type="ECO:0000256" key="5">
    <source>
        <dbReference type="ARBA" id="ARBA00022553"/>
    </source>
</evidence>
<evidence type="ECO:0000313" key="19">
    <source>
        <dbReference type="Proteomes" id="UP000654993"/>
    </source>
</evidence>
<dbReference type="GO" id="GO:0005886">
    <property type="term" value="C:plasma membrane"/>
    <property type="evidence" value="ECO:0007669"/>
    <property type="project" value="UniProtKB-SubCell"/>
</dbReference>
<feature type="transmembrane region" description="Helical" evidence="16">
    <location>
        <begin position="284"/>
        <end position="307"/>
    </location>
</feature>
<keyword evidence="6" id="KW-0808">Transferase</keyword>
<evidence type="ECO:0000256" key="6">
    <source>
        <dbReference type="ARBA" id="ARBA00022679"/>
    </source>
</evidence>
<keyword evidence="9 18" id="KW-0418">Kinase</keyword>
<evidence type="ECO:0000256" key="3">
    <source>
        <dbReference type="ARBA" id="ARBA00012438"/>
    </source>
</evidence>
<dbReference type="EMBL" id="BMAQ01000039">
    <property type="protein sequence ID" value="GFR39251.1"/>
    <property type="molecule type" value="Genomic_DNA"/>
</dbReference>
<evidence type="ECO:0000256" key="14">
    <source>
        <dbReference type="SAM" id="Coils"/>
    </source>
</evidence>
<proteinExistence type="predicted"/>
<protein>
    <recommendedName>
        <fullName evidence="3">histidine kinase</fullName>
        <ecNumber evidence="3">2.7.13.3</ecNumber>
    </recommendedName>
</protein>
<keyword evidence="12" id="KW-0902">Two-component regulatory system</keyword>